<dbReference type="PANTHER" id="PTHR46383">
    <property type="entry name" value="ASPARTATE AMINOTRANSFERASE"/>
    <property type="match status" value="1"/>
</dbReference>
<comment type="caution">
    <text evidence="11">The sequence shown here is derived from an EMBL/GenBank/DDBJ whole genome shotgun (WGS) entry which is preliminary data.</text>
</comment>
<comment type="similarity">
    <text evidence="2">Belongs to the class-I pyridoxal-phosphate-dependent aminotransferase family.</text>
</comment>
<evidence type="ECO:0000256" key="6">
    <source>
        <dbReference type="ARBA" id="ARBA00060544"/>
    </source>
</evidence>
<reference evidence="11" key="1">
    <citation type="submission" date="2018-01" db="EMBL/GenBank/DDBJ databases">
        <authorList>
            <person name="Mao J.F."/>
        </authorList>
    </citation>
    <scope>NUCLEOTIDE SEQUENCE</scope>
    <source>
        <strain evidence="11">Huo1</strain>
        <tissue evidence="11">Leaf</tissue>
    </source>
</reference>
<comment type="pathway">
    <text evidence="6">Amino-acid biosynthesis; L-phenylalanine biosynthesis; L-arogenate from prephenate (L-Glu route): step 1/1.</text>
</comment>
<evidence type="ECO:0000256" key="3">
    <source>
        <dbReference type="ARBA" id="ARBA00022576"/>
    </source>
</evidence>
<dbReference type="InterPro" id="IPR015421">
    <property type="entry name" value="PyrdxlP-dep_Trfase_major"/>
</dbReference>
<keyword evidence="4" id="KW-0808">Transferase</keyword>
<name>A0A8X8WRR6_SALSN</name>
<evidence type="ECO:0000256" key="7">
    <source>
        <dbReference type="ARBA" id="ARBA00060601"/>
    </source>
</evidence>
<keyword evidence="12" id="KW-1185">Reference proteome</keyword>
<dbReference type="InterPro" id="IPR004839">
    <property type="entry name" value="Aminotransferase_I/II_large"/>
</dbReference>
<dbReference type="SUPFAM" id="SSF48452">
    <property type="entry name" value="TPR-like"/>
    <property type="match status" value="1"/>
</dbReference>
<evidence type="ECO:0000256" key="9">
    <source>
        <dbReference type="SAM" id="MobiDB-lite"/>
    </source>
</evidence>
<protein>
    <recommendedName>
        <fullName evidence="8">Bifunctional aspartate aminotransferase and glutamate/aspartate-prephenate aminotransferase</fullName>
    </recommendedName>
</protein>
<feature type="compositionally biased region" description="Low complexity" evidence="9">
    <location>
        <begin position="54"/>
        <end position="63"/>
    </location>
</feature>
<evidence type="ECO:0000256" key="4">
    <source>
        <dbReference type="ARBA" id="ARBA00022679"/>
    </source>
</evidence>
<dbReference type="Gene3D" id="3.40.640.10">
    <property type="entry name" value="Type I PLP-dependent aspartate aminotransferase-like (Major domain)"/>
    <property type="match status" value="1"/>
</dbReference>
<gene>
    <name evidence="11" type="ORF">SASPL_141211</name>
</gene>
<feature type="domain" description="Aminotransferase class I/classII large" evidence="10">
    <location>
        <begin position="641"/>
        <end position="1003"/>
    </location>
</feature>
<dbReference type="GO" id="GO:0033854">
    <property type="term" value="F:glutamate-prephenate aminotransferase activity"/>
    <property type="evidence" value="ECO:0007669"/>
    <property type="project" value="UniProtKB-ARBA"/>
</dbReference>
<dbReference type="Pfam" id="PF00155">
    <property type="entry name" value="Aminotran_1_2"/>
    <property type="match status" value="1"/>
</dbReference>
<proteinExistence type="inferred from homology"/>
<evidence type="ECO:0000256" key="1">
    <source>
        <dbReference type="ARBA" id="ARBA00001933"/>
    </source>
</evidence>
<evidence type="ECO:0000256" key="2">
    <source>
        <dbReference type="ARBA" id="ARBA00007441"/>
    </source>
</evidence>
<dbReference type="InterPro" id="IPR015422">
    <property type="entry name" value="PyrdxlP-dep_Trfase_small"/>
</dbReference>
<evidence type="ECO:0000259" key="10">
    <source>
        <dbReference type="Pfam" id="PF00155"/>
    </source>
</evidence>
<keyword evidence="5" id="KW-0663">Pyridoxal phosphate</keyword>
<dbReference type="CDD" id="cd00609">
    <property type="entry name" value="AAT_like"/>
    <property type="match status" value="1"/>
</dbReference>
<dbReference type="PANTHER" id="PTHR46383:SF1">
    <property type="entry name" value="ASPARTATE AMINOTRANSFERASE"/>
    <property type="match status" value="1"/>
</dbReference>
<sequence length="1016" mass="110929">MPIPACAGSLASPPSRAAFRDGAICDSCPKLAPAHVTDGARKLSSAMDPPESESPPATSSPITSISASAVEDPLSSPYASLNSHCHDLSTLQDLACRGAWRTILDKVARSRSLSLLSRPHEHLIYLTFNVLALVKLRRFADAQQEFETLDDDLGSKQYQFESFPDQYPNNKSGSMVPFALRWLHAHLPFTLGDRQLSLDRLYVLLHFISDTKLSRNRDSVTEISIDLWKKRQTFVINSIVSHHLTLKEFKVCLYLLKSETSKLEDPFMVSKLGYVQMQYGDLEGAKRSFELVEKMVEKSEGGDANLNLNLNLKNLVGRNKALTYLVGKDYVSAVREYEECMERDASDFVAINNKALCLMYLRDLSDSIKVLESALERVPTVALNETLVVNLCSMYELAYVNHADIKKTLSTWIARVAPDDFDTSSDFRHRFPWRPNPTTPTGSLKTECAQPNVKLARFKEGEEERVPWVISDSAKVGGAEEGKGRGRKSVRRSLKEGGGATIAGEELKPTKLIQAMAAAASYSIQPTSRISNQPHPKSLADVGLNSRSLSFASQFQTFSLNLVIVDQCSSVSNFIQYLSCRSLCATRQLHLQGASALVRAEMSSDTVQVDVSLSPRVNSVKPSKTVAITDQATALVQAGVPVIRLAAGEPDFDTPTPIAEAGIKAIREGFTRYTPNAGTLELRTAICHKLKEENGISYTPDQILVSNGAKQSILQAVLAVCSPGDEVIIPAPFWVSYPEMARLADANPVILPTSISENFLLDPKVLESSLTEKSRLLILCSPSNPTGSVYPRKLLEQIAEIVAKHPRLLVMSDEIYEHIIYAPATHTSFASLPGMWDRTLTVNGFSKAFAMTGWRLGYLAGPKHFVSACGKIQSQSTSGASSISQKAAVAALGLGYAGGEAVADMVKAFRERRDVLVKSFGELDGVKISEPQGAFYLFLDFSSYYGLEVDGFGVINGSEALCRYLLDKAQVALVPGDAFGDDTCIRISYAESLTTLQAAVERIKGALVALKPAVAV</sequence>
<dbReference type="AlphaFoldDB" id="A0A8X8WRR6"/>
<dbReference type="GO" id="GO:0033853">
    <property type="term" value="F:aspartate-prephenate aminotransferase activity"/>
    <property type="evidence" value="ECO:0007669"/>
    <property type="project" value="UniProtKB-ARBA"/>
</dbReference>
<dbReference type="SUPFAM" id="SSF53383">
    <property type="entry name" value="PLP-dependent transferases"/>
    <property type="match status" value="1"/>
</dbReference>
<dbReference type="InterPro" id="IPR004838">
    <property type="entry name" value="NHTrfase_class1_PyrdxlP-BS"/>
</dbReference>
<dbReference type="InterPro" id="IPR050596">
    <property type="entry name" value="AspAT/PAT-like"/>
</dbReference>
<evidence type="ECO:0000313" key="12">
    <source>
        <dbReference type="Proteomes" id="UP000298416"/>
    </source>
</evidence>
<dbReference type="InterPro" id="IPR015424">
    <property type="entry name" value="PyrdxlP-dep_Trfase"/>
</dbReference>
<dbReference type="Proteomes" id="UP000298416">
    <property type="component" value="Unassembled WGS sequence"/>
</dbReference>
<dbReference type="GO" id="GO:0030170">
    <property type="term" value="F:pyridoxal phosphate binding"/>
    <property type="evidence" value="ECO:0007669"/>
    <property type="project" value="InterPro"/>
</dbReference>
<dbReference type="InterPro" id="IPR011990">
    <property type="entry name" value="TPR-like_helical_dom_sf"/>
</dbReference>
<accession>A0A8X8WRR6</accession>
<dbReference type="Gene3D" id="1.25.40.10">
    <property type="entry name" value="Tetratricopeptide repeat domain"/>
    <property type="match status" value="1"/>
</dbReference>
<reference evidence="11" key="2">
    <citation type="submission" date="2020-08" db="EMBL/GenBank/DDBJ databases">
        <title>Plant Genome Project.</title>
        <authorList>
            <person name="Zhang R.-G."/>
        </authorList>
    </citation>
    <scope>NUCLEOTIDE SEQUENCE</scope>
    <source>
        <strain evidence="11">Huo1</strain>
        <tissue evidence="11">Leaf</tissue>
    </source>
</reference>
<comment type="pathway">
    <text evidence="7">Amino-acid biosynthesis; L-phenylalanine biosynthesis; L-arogenate from prephenate (L-Asp route): step 1/1.</text>
</comment>
<keyword evidence="3" id="KW-0032">Aminotransferase</keyword>
<dbReference type="EMBL" id="PNBA02000015">
    <property type="protein sequence ID" value="KAG6399730.1"/>
    <property type="molecule type" value="Genomic_DNA"/>
</dbReference>
<evidence type="ECO:0000256" key="8">
    <source>
        <dbReference type="ARBA" id="ARBA00074369"/>
    </source>
</evidence>
<evidence type="ECO:0000313" key="11">
    <source>
        <dbReference type="EMBL" id="KAG6399730.1"/>
    </source>
</evidence>
<comment type="cofactor">
    <cofactor evidence="1">
        <name>pyridoxal 5'-phosphate</name>
        <dbReference type="ChEBI" id="CHEBI:597326"/>
    </cofactor>
</comment>
<dbReference type="Gene3D" id="3.90.1150.10">
    <property type="entry name" value="Aspartate Aminotransferase, domain 1"/>
    <property type="match status" value="1"/>
</dbReference>
<dbReference type="GO" id="GO:0009095">
    <property type="term" value="P:aromatic amino acid family biosynthetic process, prephenate pathway"/>
    <property type="evidence" value="ECO:0007669"/>
    <property type="project" value="UniProtKB-ARBA"/>
</dbReference>
<feature type="region of interest" description="Disordered" evidence="9">
    <location>
        <begin position="39"/>
        <end position="63"/>
    </location>
</feature>
<evidence type="ECO:0000256" key="5">
    <source>
        <dbReference type="ARBA" id="ARBA00022898"/>
    </source>
</evidence>
<dbReference type="PROSITE" id="PS00105">
    <property type="entry name" value="AA_TRANSFER_CLASS_1"/>
    <property type="match status" value="1"/>
</dbReference>
<organism evidence="11">
    <name type="scientific">Salvia splendens</name>
    <name type="common">Scarlet sage</name>
    <dbReference type="NCBI Taxonomy" id="180675"/>
    <lineage>
        <taxon>Eukaryota</taxon>
        <taxon>Viridiplantae</taxon>
        <taxon>Streptophyta</taxon>
        <taxon>Embryophyta</taxon>
        <taxon>Tracheophyta</taxon>
        <taxon>Spermatophyta</taxon>
        <taxon>Magnoliopsida</taxon>
        <taxon>eudicotyledons</taxon>
        <taxon>Gunneridae</taxon>
        <taxon>Pentapetalae</taxon>
        <taxon>asterids</taxon>
        <taxon>lamiids</taxon>
        <taxon>Lamiales</taxon>
        <taxon>Lamiaceae</taxon>
        <taxon>Nepetoideae</taxon>
        <taxon>Mentheae</taxon>
        <taxon>Salviinae</taxon>
        <taxon>Salvia</taxon>
        <taxon>Salvia subgen. Calosphace</taxon>
        <taxon>core Calosphace</taxon>
    </lineage>
</organism>
<dbReference type="FunFam" id="3.40.640.10:FF:000033">
    <property type="entry name" value="Aspartate aminotransferase"/>
    <property type="match status" value="1"/>
</dbReference>
<feature type="region of interest" description="Disordered" evidence="9">
    <location>
        <begin position="477"/>
        <end position="496"/>
    </location>
</feature>
<dbReference type="GO" id="GO:0004069">
    <property type="term" value="F:L-aspartate:2-oxoglutarate aminotransferase activity"/>
    <property type="evidence" value="ECO:0007669"/>
    <property type="project" value="UniProtKB-ARBA"/>
</dbReference>